<dbReference type="AlphaFoldDB" id="A0A1B6LYF9"/>
<dbReference type="GO" id="GO:0003677">
    <property type="term" value="F:DNA binding"/>
    <property type="evidence" value="ECO:0007669"/>
    <property type="project" value="UniProtKB-KW"/>
</dbReference>
<feature type="compositionally biased region" description="Basic and acidic residues" evidence="6">
    <location>
        <begin position="520"/>
        <end position="569"/>
    </location>
</feature>
<proteinExistence type="predicted"/>
<keyword evidence="3" id="KW-0238">DNA-binding</keyword>
<feature type="domain" description="GTF3C1 extended winged-helix" evidence="8">
    <location>
        <begin position="645"/>
        <end position="705"/>
    </location>
</feature>
<evidence type="ECO:0000256" key="6">
    <source>
        <dbReference type="SAM" id="MobiDB-lite"/>
    </source>
</evidence>
<evidence type="ECO:0000256" key="5">
    <source>
        <dbReference type="ARBA" id="ARBA00023242"/>
    </source>
</evidence>
<evidence type="ECO:0000259" key="7">
    <source>
        <dbReference type="Pfam" id="PF04182"/>
    </source>
</evidence>
<dbReference type="EMBL" id="GEBQ01011256">
    <property type="protein sequence ID" value="JAT28721.1"/>
    <property type="molecule type" value="Transcribed_RNA"/>
</dbReference>
<dbReference type="InterPro" id="IPR044210">
    <property type="entry name" value="Tfc3-like"/>
</dbReference>
<dbReference type="Pfam" id="PF24101">
    <property type="entry name" value="WHD_GTF3C1"/>
    <property type="match status" value="1"/>
</dbReference>
<feature type="compositionally biased region" description="Polar residues" evidence="6">
    <location>
        <begin position="472"/>
        <end position="482"/>
    </location>
</feature>
<feature type="compositionally biased region" description="Basic and acidic residues" evidence="6">
    <location>
        <begin position="579"/>
        <end position="598"/>
    </location>
</feature>
<evidence type="ECO:0000256" key="1">
    <source>
        <dbReference type="ARBA" id="ARBA00004123"/>
    </source>
</evidence>
<feature type="non-terminal residue" evidence="9">
    <location>
        <position position="705"/>
    </location>
</feature>
<protein>
    <submittedName>
        <fullName evidence="9">Uncharacterized protein</fullName>
    </submittedName>
</protein>
<dbReference type="InterPro" id="IPR056467">
    <property type="entry name" value="eWH_GTF3C1"/>
</dbReference>
<dbReference type="GO" id="GO:0000127">
    <property type="term" value="C:transcription factor TFIIIC complex"/>
    <property type="evidence" value="ECO:0007669"/>
    <property type="project" value="InterPro"/>
</dbReference>
<feature type="domain" description="B-block binding subunit of TFIIIC" evidence="7">
    <location>
        <begin position="178"/>
        <end position="252"/>
    </location>
</feature>
<dbReference type="InterPro" id="IPR007309">
    <property type="entry name" value="TFIIIC_Bblock-bd"/>
</dbReference>
<sequence length="705" mass="81409">MFKFPEAPGFSPNYVKGILDEIALEGLDGITPNDLWLRLNNRPYFPFKVDDGATKFFLWEAVRRLKSVSFFELPEPREPLVMYDRFEHIDPELGMIIEPETLPVNIYPHCKIEDAENGIVGSCATYYTRKDITETIRSSTYKDVCKKWGHKLVVVASQTARRRALHNSDVNPNLELTTMQYLVLERVGRSRYHGEITQGRDSLQIINEDAKSLFYLRKVLHKHRLITKQMFHQKQGGQNTCGLLLHLPRFFVERRPKALIMTEKVILYLKSKPNCMEEYNIIRQKFGLGSSLKKLQKSFNFQKFIKSDLVLHRVMYPDAPEVDWRYKGANKERLLRVLYLIDSSVDPKEVWQKYDDIYDDEEDEKCGLLDEGHRLLDRNLMAQAYRVLEACGPQGMTQVELGNTLGASKLAARVLVRNLTKSNRVTMFMKDEGRQRTARFALKKFDQCSDIHKQITKEKDKLINLVKRQQIDTDTSQTSDQQMDVEEADKSLTLPVTKEKDDLLPTKSASCGVGQVASGSKKDTAEKSETKQKVKVKTNENKHSDDKEENAKANKDSKSKSEKRKHIEIESEPSALGSECKKIKDTPKEPDTKEKETKVSAATEEIPREKIEIDIKFPDAILINNNLSVSRLSRDPTSMEQNSISFRILKRTNMIMEAVNKQKVIFDYSKLQKMIYEEEVREGYDVRIDKKSLLRIINRLSLEGH</sequence>
<name>A0A1B6LYF9_9HEMI</name>
<keyword evidence="2" id="KW-0597">Phosphoprotein</keyword>
<evidence type="ECO:0000256" key="2">
    <source>
        <dbReference type="ARBA" id="ARBA00022553"/>
    </source>
</evidence>
<evidence type="ECO:0000313" key="9">
    <source>
        <dbReference type="EMBL" id="JAT28721.1"/>
    </source>
</evidence>
<dbReference type="GO" id="GO:0042791">
    <property type="term" value="P:5S class rRNA transcription by RNA polymerase III"/>
    <property type="evidence" value="ECO:0007669"/>
    <property type="project" value="TreeGrafter"/>
</dbReference>
<evidence type="ECO:0000256" key="4">
    <source>
        <dbReference type="ARBA" id="ARBA00023163"/>
    </source>
</evidence>
<dbReference type="GO" id="GO:0005634">
    <property type="term" value="C:nucleus"/>
    <property type="evidence" value="ECO:0007669"/>
    <property type="project" value="UniProtKB-SubCell"/>
</dbReference>
<dbReference type="PANTHER" id="PTHR15180:SF1">
    <property type="entry name" value="GENERAL TRANSCRIPTION FACTOR 3C POLYPEPTIDE 1"/>
    <property type="match status" value="1"/>
</dbReference>
<dbReference type="GO" id="GO:0006384">
    <property type="term" value="P:transcription initiation at RNA polymerase III promoter"/>
    <property type="evidence" value="ECO:0007669"/>
    <property type="project" value="InterPro"/>
</dbReference>
<comment type="subcellular location">
    <subcellularLocation>
        <location evidence="1">Nucleus</location>
    </subcellularLocation>
</comment>
<evidence type="ECO:0000259" key="8">
    <source>
        <dbReference type="Pfam" id="PF24101"/>
    </source>
</evidence>
<accession>A0A1B6LYF9</accession>
<keyword evidence="4" id="KW-0804">Transcription</keyword>
<feature type="region of interest" description="Disordered" evidence="6">
    <location>
        <begin position="472"/>
        <end position="601"/>
    </location>
</feature>
<dbReference type="Pfam" id="PF04182">
    <property type="entry name" value="B-block_TFIIIC"/>
    <property type="match status" value="1"/>
</dbReference>
<gene>
    <name evidence="9" type="ORF">g.29439</name>
</gene>
<organism evidence="9">
    <name type="scientific">Graphocephala atropunctata</name>
    <dbReference type="NCBI Taxonomy" id="36148"/>
    <lineage>
        <taxon>Eukaryota</taxon>
        <taxon>Metazoa</taxon>
        <taxon>Ecdysozoa</taxon>
        <taxon>Arthropoda</taxon>
        <taxon>Hexapoda</taxon>
        <taxon>Insecta</taxon>
        <taxon>Pterygota</taxon>
        <taxon>Neoptera</taxon>
        <taxon>Paraneoptera</taxon>
        <taxon>Hemiptera</taxon>
        <taxon>Auchenorrhyncha</taxon>
        <taxon>Membracoidea</taxon>
        <taxon>Cicadellidae</taxon>
        <taxon>Cicadellinae</taxon>
        <taxon>Cicadellini</taxon>
        <taxon>Graphocephala</taxon>
    </lineage>
</organism>
<keyword evidence="5" id="KW-0539">Nucleus</keyword>
<evidence type="ECO:0000256" key="3">
    <source>
        <dbReference type="ARBA" id="ARBA00023125"/>
    </source>
</evidence>
<reference evidence="9" key="1">
    <citation type="submission" date="2015-11" db="EMBL/GenBank/DDBJ databases">
        <title>De novo transcriptome assembly of four potential Pierce s Disease insect vectors from Arizona vineyards.</title>
        <authorList>
            <person name="Tassone E.E."/>
        </authorList>
    </citation>
    <scope>NUCLEOTIDE SEQUENCE</scope>
</reference>
<dbReference type="PANTHER" id="PTHR15180">
    <property type="entry name" value="GENERAL TRANSCRIPTION FACTOR 3C POLYPEPTIDE 1"/>
    <property type="match status" value="1"/>
</dbReference>